<dbReference type="EMBL" id="CP013909">
    <property type="protein sequence ID" value="ALW86414.1"/>
    <property type="molecule type" value="Genomic_DNA"/>
</dbReference>
<feature type="signal peptide" evidence="1">
    <location>
        <begin position="1"/>
        <end position="21"/>
    </location>
</feature>
<protein>
    <recommendedName>
        <fullName evidence="4">Outer membrane protein beta-barrel domain-containing protein</fullName>
    </recommendedName>
</protein>
<gene>
    <name evidence="2" type="ORF">AUC43_15770</name>
</gene>
<evidence type="ECO:0000313" key="3">
    <source>
        <dbReference type="Proteomes" id="UP000059542"/>
    </source>
</evidence>
<dbReference type="AlphaFoldDB" id="A0A0U4CSN9"/>
<evidence type="ECO:0000313" key="2">
    <source>
        <dbReference type="EMBL" id="ALW86414.1"/>
    </source>
</evidence>
<proteinExistence type="predicted"/>
<name>A0A0U4CSN9_9BACT</name>
<dbReference type="STRING" id="1411621.AUC43_15770"/>
<keyword evidence="1" id="KW-0732">Signal</keyword>
<dbReference type="KEGG" id="hyg:AUC43_15770"/>
<accession>A0A0U4CSN9</accession>
<dbReference type="RefSeq" id="WP_068195771.1">
    <property type="nucleotide sequence ID" value="NZ_CP013909.1"/>
</dbReference>
<dbReference type="OrthoDB" id="883180at2"/>
<reference evidence="2 3" key="1">
    <citation type="submission" date="2015-12" db="EMBL/GenBank/DDBJ databases">
        <authorList>
            <person name="Shamseldin A."/>
            <person name="Moawad H."/>
            <person name="Abd El-Rahim W.M."/>
            <person name="Sadowsky M.J."/>
        </authorList>
    </citation>
    <scope>NUCLEOTIDE SEQUENCE [LARGE SCALE GENOMIC DNA]</scope>
    <source>
        <strain evidence="2 3">DG5B</strain>
    </source>
</reference>
<evidence type="ECO:0008006" key="4">
    <source>
        <dbReference type="Google" id="ProtNLM"/>
    </source>
</evidence>
<keyword evidence="3" id="KW-1185">Reference proteome</keyword>
<feature type="chain" id="PRO_5006848096" description="Outer membrane protein beta-barrel domain-containing protein" evidence="1">
    <location>
        <begin position="22"/>
        <end position="200"/>
    </location>
</feature>
<sequence>MMRFRYLPALLLSLAARAQSAAPLPAPASPGAWGGGIGIGNGLEIHADYLKGHLLLVGRSRYKWWGPQEGPGSSNLLQNFNTRSRQTEVAALAGYGLPVGRGLAYAAAGVGYVAGRELGAYCYTIRSNNFFSNDTHYYAYRSYQAIGVPLEVGLLTPGTKRGLGIGLAFQTNLNPEKSVYCLLLTFWGGQLGASPSGHGN</sequence>
<organism evidence="2 3">
    <name type="scientific">Hymenobacter sedentarius</name>
    <dbReference type="NCBI Taxonomy" id="1411621"/>
    <lineage>
        <taxon>Bacteria</taxon>
        <taxon>Pseudomonadati</taxon>
        <taxon>Bacteroidota</taxon>
        <taxon>Cytophagia</taxon>
        <taxon>Cytophagales</taxon>
        <taxon>Hymenobacteraceae</taxon>
        <taxon>Hymenobacter</taxon>
    </lineage>
</organism>
<evidence type="ECO:0000256" key="1">
    <source>
        <dbReference type="SAM" id="SignalP"/>
    </source>
</evidence>
<dbReference type="Proteomes" id="UP000059542">
    <property type="component" value="Chromosome"/>
</dbReference>